<dbReference type="RefSeq" id="WP_069599992.1">
    <property type="nucleotide sequence ID" value="NZ_CP017150.1"/>
</dbReference>
<dbReference type="EMBL" id="CP017150">
    <property type="protein sequence ID" value="AOP53369.1"/>
    <property type="molecule type" value="Genomic_DNA"/>
</dbReference>
<dbReference type="InterPro" id="IPR036866">
    <property type="entry name" value="RibonucZ/Hydroxyglut_hydro"/>
</dbReference>
<dbReference type="InterPro" id="IPR001279">
    <property type="entry name" value="Metallo-B-lactamas"/>
</dbReference>
<dbReference type="CDD" id="cd06262">
    <property type="entry name" value="metallo-hydrolase-like_MBL-fold"/>
    <property type="match status" value="1"/>
</dbReference>
<dbReference type="InterPro" id="IPR051453">
    <property type="entry name" value="MBL_Glyoxalase_II"/>
</dbReference>
<dbReference type="PATRIC" id="fig|1703.10.peg.1704"/>
<dbReference type="Pfam" id="PF00753">
    <property type="entry name" value="Lactamase_B"/>
    <property type="match status" value="1"/>
</dbReference>
<dbReference type="SUPFAM" id="SSF56281">
    <property type="entry name" value="Metallo-hydrolase/oxidoreductase"/>
    <property type="match status" value="1"/>
</dbReference>
<accession>A0A1D7W2T3</accession>
<dbReference type="PANTHER" id="PTHR46233">
    <property type="entry name" value="HYDROXYACYLGLUTATHIONE HYDROLASE GLOC"/>
    <property type="match status" value="1"/>
</dbReference>
<dbReference type="Gene3D" id="3.60.15.10">
    <property type="entry name" value="Ribonuclease Z/Hydroxyacylglutathione hydrolase-like"/>
    <property type="match status" value="1"/>
</dbReference>
<name>A0A1D7W2T3_BREAU</name>
<dbReference type="Proteomes" id="UP000094793">
    <property type="component" value="Chromosome"/>
</dbReference>
<evidence type="ECO:0000313" key="2">
    <source>
        <dbReference type="Proteomes" id="UP000094793"/>
    </source>
</evidence>
<proteinExistence type="predicted"/>
<organism evidence="1 2">
    <name type="scientific">Brevibacterium aurantiacum</name>
    <dbReference type="NCBI Taxonomy" id="273384"/>
    <lineage>
        <taxon>Bacteria</taxon>
        <taxon>Bacillati</taxon>
        <taxon>Actinomycetota</taxon>
        <taxon>Actinomycetes</taxon>
        <taxon>Micrococcales</taxon>
        <taxon>Brevibacteriaceae</taxon>
        <taxon>Brevibacterium</taxon>
    </lineage>
</organism>
<gene>
    <name evidence="1" type="ORF">BLSMQ_1659</name>
</gene>
<reference evidence="2" key="1">
    <citation type="submission" date="2016-09" db="EMBL/GenBank/DDBJ databases">
        <title>Complete Genome Sequence of Brevibacterium linens SMQ-1335.</title>
        <authorList>
            <person name="de Melo A.G."/>
            <person name="Labrie S.J."/>
            <person name="Dumaresq J."/>
            <person name="Roberts R.J."/>
            <person name="Tremblay D.M."/>
            <person name="Moineau S."/>
        </authorList>
    </citation>
    <scope>NUCLEOTIDE SEQUENCE [LARGE SCALE GENOMIC DNA]</scope>
    <source>
        <strain evidence="2">SMQ-1335</strain>
    </source>
</reference>
<dbReference type="PANTHER" id="PTHR46233:SF1">
    <property type="entry name" value="CONSERVED PROTEIN"/>
    <property type="match status" value="1"/>
</dbReference>
<protein>
    <submittedName>
        <fullName evidence="1">Metallo-beta-lactamase superfamily protein</fullName>
    </submittedName>
</protein>
<dbReference type="AlphaFoldDB" id="A0A1D7W2T3"/>
<dbReference type="SMART" id="SM00849">
    <property type="entry name" value="Lactamase_B"/>
    <property type="match status" value="1"/>
</dbReference>
<dbReference type="KEGG" id="blin:BLSMQ_1659"/>
<dbReference type="OrthoDB" id="2971563at2"/>
<evidence type="ECO:0000313" key="1">
    <source>
        <dbReference type="EMBL" id="AOP53369.1"/>
    </source>
</evidence>
<sequence length="218" mass="23549">MTNTIETEHVVIRSIAVSEMANNVYLITAKESGSQVLIDAADDAEAIKDLIASGTEDTSADPELHAIITTHQHWDHIRALPATSAEFPDAMTIAGSDDAEAITAAEGVEITRTVDHLDVGDFGDFVLQAIVLRGHTPGSIALLLRDGGETILFSGDSLFPGGPGKTWSTEDFTSLMDDLEERVFDQLPDETKVLPGHGDDTALGEERPKLAEWRERGW</sequence>